<protein>
    <submittedName>
        <fullName evidence="1">Uncharacterized protein</fullName>
    </submittedName>
</protein>
<proteinExistence type="predicted"/>
<organism evidence="1 2">
    <name type="scientific">Puccinia sorghi</name>
    <dbReference type="NCBI Taxonomy" id="27349"/>
    <lineage>
        <taxon>Eukaryota</taxon>
        <taxon>Fungi</taxon>
        <taxon>Dikarya</taxon>
        <taxon>Basidiomycota</taxon>
        <taxon>Pucciniomycotina</taxon>
        <taxon>Pucciniomycetes</taxon>
        <taxon>Pucciniales</taxon>
        <taxon>Pucciniaceae</taxon>
        <taxon>Puccinia</taxon>
    </lineage>
</organism>
<name>A0A0L6UDQ1_9BASI</name>
<reference evidence="1 2" key="1">
    <citation type="submission" date="2015-08" db="EMBL/GenBank/DDBJ databases">
        <title>Next Generation Sequencing and Analysis of the Genome of Puccinia sorghi L Schw, the Causal Agent of Maize Common Rust.</title>
        <authorList>
            <person name="Rochi L."/>
            <person name="Burguener G."/>
            <person name="Darino M."/>
            <person name="Turjanski A."/>
            <person name="Kreff E."/>
            <person name="Dieguez M.J."/>
            <person name="Sacco F."/>
        </authorList>
    </citation>
    <scope>NUCLEOTIDE SEQUENCE [LARGE SCALE GENOMIC DNA]</scope>
    <source>
        <strain evidence="1 2">RO10H11247</strain>
    </source>
</reference>
<dbReference type="AlphaFoldDB" id="A0A0L6UDQ1"/>
<dbReference type="Proteomes" id="UP000037035">
    <property type="component" value="Unassembled WGS sequence"/>
</dbReference>
<gene>
    <name evidence="1" type="ORF">VP01_704g1</name>
</gene>
<accession>A0A0L6UDQ1</accession>
<evidence type="ECO:0000313" key="1">
    <source>
        <dbReference type="EMBL" id="KNZ46683.1"/>
    </source>
</evidence>
<dbReference type="EMBL" id="LAVV01012439">
    <property type="protein sequence ID" value="KNZ46683.1"/>
    <property type="molecule type" value="Genomic_DNA"/>
</dbReference>
<comment type="caution">
    <text evidence="1">The sequence shown here is derived from an EMBL/GenBank/DDBJ whole genome shotgun (WGS) entry which is preliminary data.</text>
</comment>
<evidence type="ECO:0000313" key="2">
    <source>
        <dbReference type="Proteomes" id="UP000037035"/>
    </source>
</evidence>
<dbReference type="VEuPathDB" id="FungiDB:VP01_704g1"/>
<keyword evidence="2" id="KW-1185">Reference proteome</keyword>
<sequence>MMHRKKWAGCWGRKVRTGATLSRQFIFSPRARCAHLSTRKKASRVLEGVGSQVWRNQLILTSSSLDIFSPDFFFPGGRGNFGSAHPPKDLKWVRWPIKIRESLRIRGEKKRKSNKKKTPRKLRKHCWTSCTSRPAVRGLVVGVKGYLPRVSPQQNHSLNTDRGFDGLPKVRALGCRNGGAPSEGPEALIHDRTRVISPCICMEKKIVPHPPTGSSTSRKTPHLVPNRLPDMTHSNAQHVASPCSAQPSGRSNVVSTHTRKDREELPYLLHFLGEQKPLNGMLVWPNFLLCLHNRILRLTTGTARYAGSKKLVCRPIGWHPGSKFLEELRDRSHSNWLEGLMELVNLVSLNLVEFLGERRTMSVKYRLTQSEGLNKRFNVVRTDENFCSRELVKIKCTRYRMIHLWSRVGQVQRRKTRRAEQVKSQQIWYLGPKSWSDIRFRRVPATHLFVKKCMLVWALWCSICVNNAKRRFQRGFHNWGIISNLHTFVHPPHCKKKKLLNCLQLTCGMLQPSCHPNSTCLHVFGTVTVHQSLAESLLENAWSNNRSFVGLSGCQLKEVEPVFFAVPLISMPPSLPCPMLAATTLPSHLLSLPCQLLALPCHLLAFPPLPLAFPPLPLACPPPPSHLFLASHIPLLVVHSPLPLVCPPSWLTLHCLSLLLPPAPTSHRPITPADPLQSVETLH</sequence>